<reference evidence="6 7" key="1">
    <citation type="journal article" date="2021" name="Genome Biol.">
        <title>AFLAP: assembly-free linkage analysis pipeline using k-mers from genome sequencing data.</title>
        <authorList>
            <person name="Fletcher K."/>
            <person name="Zhang L."/>
            <person name="Gil J."/>
            <person name="Han R."/>
            <person name="Cavanaugh K."/>
            <person name="Michelmore R."/>
        </authorList>
    </citation>
    <scope>NUCLEOTIDE SEQUENCE [LARGE SCALE GENOMIC DNA]</scope>
    <source>
        <strain evidence="6 7">SF5</strain>
    </source>
</reference>
<dbReference type="FunFam" id="1.10.10.1410:FF:000002">
    <property type="entry name" value="60S acidic ribosomal protein P2"/>
    <property type="match status" value="1"/>
</dbReference>
<dbReference type="InterPro" id="IPR027534">
    <property type="entry name" value="Ribosomal_P1/P2"/>
</dbReference>
<proteinExistence type="inferred from homology"/>
<dbReference type="Gene3D" id="1.10.10.1410">
    <property type="match status" value="1"/>
</dbReference>
<organism evidence="6 7">
    <name type="scientific">Bremia lactucae</name>
    <name type="common">Lettuce downy mildew</name>
    <dbReference type="NCBI Taxonomy" id="4779"/>
    <lineage>
        <taxon>Eukaryota</taxon>
        <taxon>Sar</taxon>
        <taxon>Stramenopiles</taxon>
        <taxon>Oomycota</taxon>
        <taxon>Peronosporomycetes</taxon>
        <taxon>Peronosporales</taxon>
        <taxon>Peronosporaceae</taxon>
        <taxon>Bremia</taxon>
    </lineage>
</organism>
<dbReference type="PANTHER" id="PTHR21141">
    <property type="entry name" value="60S ACIDIC RIBOSOMAL PROTEIN FAMILY MEMBER"/>
    <property type="match status" value="1"/>
</dbReference>
<keyword evidence="3" id="KW-0687">Ribonucleoprotein</keyword>
<evidence type="ECO:0000313" key="7">
    <source>
        <dbReference type="Proteomes" id="UP000294530"/>
    </source>
</evidence>
<dbReference type="Pfam" id="PF00428">
    <property type="entry name" value="Ribosomal_60s"/>
    <property type="match status" value="1"/>
</dbReference>
<dbReference type="GO" id="GO:0003735">
    <property type="term" value="F:structural constituent of ribosome"/>
    <property type="evidence" value="ECO:0007669"/>
    <property type="project" value="InterPro"/>
</dbReference>
<dbReference type="PANTHER" id="PTHR21141:SF5">
    <property type="entry name" value="LARGE RIBOSOMAL SUBUNIT PROTEIN P2"/>
    <property type="match status" value="1"/>
</dbReference>
<evidence type="ECO:0008006" key="8">
    <source>
        <dbReference type="Google" id="ProtNLM"/>
    </source>
</evidence>
<dbReference type="EMBL" id="SHOA02000015">
    <property type="protein sequence ID" value="TDH71460.1"/>
    <property type="molecule type" value="Genomic_DNA"/>
</dbReference>
<dbReference type="AlphaFoldDB" id="A0A976IH57"/>
<evidence type="ECO:0000313" key="6">
    <source>
        <dbReference type="EMBL" id="TDH71460.1"/>
    </source>
</evidence>
<dbReference type="InterPro" id="IPR038716">
    <property type="entry name" value="P1/P2_N_sf"/>
</dbReference>
<comment type="caution">
    <text evidence="6">The sequence shown here is derived from an EMBL/GenBank/DDBJ whole genome shotgun (WGS) entry which is preliminary data.</text>
</comment>
<dbReference type="OrthoDB" id="1227494at2759"/>
<keyword evidence="5" id="KW-0732">Signal</keyword>
<dbReference type="InterPro" id="IPR044076">
    <property type="entry name" value="Ribosomal_P2"/>
</dbReference>
<accession>A0A976IH57</accession>
<gene>
    <name evidence="6" type="ORF">CCR75_006495</name>
</gene>
<comment type="similarity">
    <text evidence="1">Belongs to the eukaryotic ribosomal protein P1/P2 family.</text>
</comment>
<keyword evidence="7" id="KW-1185">Reference proteome</keyword>
<evidence type="ECO:0000256" key="3">
    <source>
        <dbReference type="ARBA" id="ARBA00023274"/>
    </source>
</evidence>
<evidence type="ECO:0000256" key="2">
    <source>
        <dbReference type="ARBA" id="ARBA00022980"/>
    </source>
</evidence>
<dbReference type="GO" id="GO:0022625">
    <property type="term" value="C:cytosolic large ribosomal subunit"/>
    <property type="evidence" value="ECO:0007669"/>
    <property type="project" value="InterPro"/>
</dbReference>
<dbReference type="GeneID" id="94350236"/>
<dbReference type="Proteomes" id="UP000294530">
    <property type="component" value="Unassembled WGS sequence"/>
</dbReference>
<dbReference type="KEGG" id="blac:94350236"/>
<name>A0A976IH57_BRELC</name>
<dbReference type="RefSeq" id="XP_067820959.1">
    <property type="nucleotide sequence ID" value="XM_067964565.1"/>
</dbReference>
<evidence type="ECO:0000256" key="5">
    <source>
        <dbReference type="SAM" id="SignalP"/>
    </source>
</evidence>
<evidence type="ECO:0000256" key="4">
    <source>
        <dbReference type="SAM" id="MobiDB-lite"/>
    </source>
</evidence>
<feature type="signal peptide" evidence="5">
    <location>
        <begin position="1"/>
        <end position="16"/>
    </location>
</feature>
<feature type="region of interest" description="Disordered" evidence="4">
    <location>
        <begin position="68"/>
        <end position="89"/>
    </location>
</feature>
<protein>
    <recommendedName>
        <fullName evidence="8">60S acidic ribosomal protein P2</fullName>
    </recommendedName>
</protein>
<feature type="chain" id="PRO_5037156511" description="60S acidic ribosomal protein P2" evidence="5">
    <location>
        <begin position="17"/>
        <end position="111"/>
    </location>
</feature>
<feature type="compositionally biased region" description="Low complexity" evidence="4">
    <location>
        <begin position="68"/>
        <end position="77"/>
    </location>
</feature>
<dbReference type="HAMAP" id="MF_01478">
    <property type="entry name" value="Ribosomal_L12_arch"/>
    <property type="match status" value="1"/>
</dbReference>
<dbReference type="GO" id="GO:0002182">
    <property type="term" value="P:cytoplasmic translational elongation"/>
    <property type="evidence" value="ECO:0007669"/>
    <property type="project" value="InterPro"/>
</dbReference>
<dbReference type="CDD" id="cd05833">
    <property type="entry name" value="Ribosomal_P2"/>
    <property type="match status" value="1"/>
</dbReference>
<evidence type="ECO:0000256" key="1">
    <source>
        <dbReference type="ARBA" id="ARBA00005436"/>
    </source>
</evidence>
<keyword evidence="2" id="KW-0689">Ribosomal protein</keyword>
<sequence>MRHVAALLLCILGGNGTPTVADLEKVIKCFGGEFDHEQAEKLLKELEGKNVEEVIKAGKSKLASVSVGASATTSAGVDSAPTSKKEDKVVVEEEEIDMGGGMDMFADDGDY</sequence>